<evidence type="ECO:0000313" key="2">
    <source>
        <dbReference type="Proteomes" id="UP001638806"/>
    </source>
</evidence>
<sequence length="344" mass="37232">MADGTGADAAALWAKGMYQADLPPDIARFRHLLETYSGIAPEDVDAHLHDIVRHSLESNGSPTVVADVFTSQRDKAWAVARFPASAAGPSRTSPSSTTPSSALPSRGLRTRGRATPSSTSHAALGRSFGNSSPMACRLRDCTARTCRPRSWTSDLSSFAIGSASLLMLLSRRTCSPTPPMPLRERSRRKGEDRESAVDAALRGKVTLVHAANFFHLFSWEEQVRAASRIVSFLQPGRTDAVVFGAQIGCLDPAQAEFRPIRTSTSGSSSSNDGSTGSSGNSSGKEVKTVRYLHDPASWQRLWDEVGAATGTRWRVEAQWVGGLPFRIPGFPEKSYYLKFAVYQI</sequence>
<organism evidence="1 2">
    <name type="scientific">Purpureocillium lilacinum</name>
    <name type="common">Paecilomyces lilacinus</name>
    <dbReference type="NCBI Taxonomy" id="33203"/>
    <lineage>
        <taxon>Eukaryota</taxon>
        <taxon>Fungi</taxon>
        <taxon>Dikarya</taxon>
        <taxon>Ascomycota</taxon>
        <taxon>Pezizomycotina</taxon>
        <taxon>Sordariomycetes</taxon>
        <taxon>Hypocreomycetidae</taxon>
        <taxon>Hypocreales</taxon>
        <taxon>Ophiocordycipitaceae</taxon>
        <taxon>Purpureocillium</taxon>
    </lineage>
</organism>
<comment type="caution">
    <text evidence="1">The sequence shown here is derived from an EMBL/GenBank/DDBJ whole genome shotgun (WGS) entry which is preliminary data.</text>
</comment>
<protein>
    <submittedName>
        <fullName evidence="1">Uncharacterized protein</fullName>
    </submittedName>
</protein>
<name>A0ACC4DYB1_PURLI</name>
<evidence type="ECO:0000313" key="1">
    <source>
        <dbReference type="EMBL" id="KAL3961047.1"/>
    </source>
</evidence>
<proteinExistence type="predicted"/>
<reference evidence="1" key="1">
    <citation type="submission" date="2024-12" db="EMBL/GenBank/DDBJ databases">
        <title>Comparative genomics and development of molecular markers within Purpureocillium lilacinum and among Purpureocillium species.</title>
        <authorList>
            <person name="Yeh Z.-Y."/>
            <person name="Ni N.-T."/>
            <person name="Lo P.-H."/>
            <person name="Mushyakhwo K."/>
            <person name="Lin C.-F."/>
            <person name="Nai Y.-S."/>
        </authorList>
    </citation>
    <scope>NUCLEOTIDE SEQUENCE</scope>
    <source>
        <strain evidence="1">NCHU-NPUST-175</strain>
    </source>
</reference>
<dbReference type="Proteomes" id="UP001638806">
    <property type="component" value="Unassembled WGS sequence"/>
</dbReference>
<keyword evidence="2" id="KW-1185">Reference proteome</keyword>
<gene>
    <name evidence="1" type="ORF">ACCO45_006164</name>
</gene>
<accession>A0ACC4DYB1</accession>
<dbReference type="EMBL" id="JBGNUJ010000004">
    <property type="protein sequence ID" value="KAL3961047.1"/>
    <property type="molecule type" value="Genomic_DNA"/>
</dbReference>